<dbReference type="GO" id="GO:0003677">
    <property type="term" value="F:DNA binding"/>
    <property type="evidence" value="ECO:0007669"/>
    <property type="project" value="UniProtKB-UniRule"/>
</dbReference>
<dbReference type="CDD" id="cd00187">
    <property type="entry name" value="TOP4c"/>
    <property type="match status" value="1"/>
</dbReference>
<dbReference type="InterPro" id="IPR006691">
    <property type="entry name" value="GyrA/parC_rep"/>
</dbReference>
<evidence type="ECO:0000256" key="14">
    <source>
        <dbReference type="ARBA" id="ARBA00063644"/>
    </source>
</evidence>
<dbReference type="GO" id="GO:0016539">
    <property type="term" value="P:intein-mediated protein splicing"/>
    <property type="evidence" value="ECO:0007669"/>
    <property type="project" value="InterPro"/>
</dbReference>
<dbReference type="FunFam" id="2.120.10.90:FF:000005">
    <property type="entry name" value="DNA topoisomerase 4 subunit A"/>
    <property type="match status" value="1"/>
</dbReference>
<organism evidence="18 19">
    <name type="scientific">Candidatus Portnoybacteria bacterium CG02_land_8_20_14_3_00_45_8</name>
    <dbReference type="NCBI Taxonomy" id="1974807"/>
    <lineage>
        <taxon>Bacteria</taxon>
        <taxon>Candidatus Portnoyibacteriota</taxon>
    </lineage>
</organism>
<evidence type="ECO:0000256" key="12">
    <source>
        <dbReference type="ARBA" id="ARBA00023235"/>
    </source>
</evidence>
<comment type="subunit">
    <text evidence="14">Heterotetramer composed of ParC and ParE.</text>
</comment>
<dbReference type="InterPro" id="IPR006142">
    <property type="entry name" value="INTEIN"/>
</dbReference>
<dbReference type="Gene3D" id="1.10.268.10">
    <property type="entry name" value="Topoisomerase, domain 3"/>
    <property type="match status" value="1"/>
</dbReference>
<evidence type="ECO:0000256" key="3">
    <source>
        <dbReference type="ARBA" id="ARBA00008263"/>
    </source>
</evidence>
<keyword evidence="12 15" id="KW-0413">Isomerase</keyword>
<evidence type="ECO:0000256" key="6">
    <source>
        <dbReference type="ARBA" id="ARBA00022741"/>
    </source>
</evidence>
<accession>A0A2M7D6S2</accession>
<dbReference type="InterPro" id="IPR003587">
    <property type="entry name" value="Hint_dom_N"/>
</dbReference>
<protein>
    <recommendedName>
        <fullName evidence="13">DNA gyrase subunit A</fullName>
        <ecNumber evidence="4">5.6.2.2</ecNumber>
    </recommendedName>
</protein>
<dbReference type="InterPro" id="IPR003586">
    <property type="entry name" value="Hint_dom_C"/>
</dbReference>
<dbReference type="InterPro" id="IPR036844">
    <property type="entry name" value="Hint_dom_sf"/>
</dbReference>
<dbReference type="InterPro" id="IPR004042">
    <property type="entry name" value="Intein_endonuc_central"/>
</dbReference>
<keyword evidence="7" id="KW-0068">Autocatalytic cleavage</keyword>
<dbReference type="PANTHER" id="PTHR43493:SF5">
    <property type="entry name" value="DNA GYRASE SUBUNIT A, CHLOROPLASTIC_MITOCHONDRIAL"/>
    <property type="match status" value="1"/>
</dbReference>
<dbReference type="Gene3D" id="2.170.16.10">
    <property type="entry name" value="Hedgehog/Intein (Hint) domain"/>
    <property type="match status" value="1"/>
</dbReference>
<dbReference type="GO" id="GO:0005737">
    <property type="term" value="C:cytoplasm"/>
    <property type="evidence" value="ECO:0007669"/>
    <property type="project" value="TreeGrafter"/>
</dbReference>
<dbReference type="SMART" id="SM00306">
    <property type="entry name" value="HintN"/>
    <property type="match status" value="1"/>
</dbReference>
<dbReference type="EC" id="5.6.2.2" evidence="4"/>
<evidence type="ECO:0000259" key="16">
    <source>
        <dbReference type="PROSITE" id="PS50819"/>
    </source>
</evidence>
<dbReference type="PROSITE" id="PS50817">
    <property type="entry name" value="INTEIN_N_TER"/>
    <property type="match status" value="1"/>
</dbReference>
<dbReference type="PROSITE" id="PS50819">
    <property type="entry name" value="INTEIN_ENDONUCLEASE"/>
    <property type="match status" value="1"/>
</dbReference>
<dbReference type="Gene3D" id="3.30.1360.40">
    <property type="match status" value="1"/>
</dbReference>
<dbReference type="InterPro" id="IPR027434">
    <property type="entry name" value="Homing_endonucl"/>
</dbReference>
<dbReference type="Proteomes" id="UP000229247">
    <property type="component" value="Unassembled WGS sequence"/>
</dbReference>
<dbReference type="SUPFAM" id="SSF55608">
    <property type="entry name" value="Homing endonucleases"/>
    <property type="match status" value="2"/>
</dbReference>
<evidence type="ECO:0000256" key="13">
    <source>
        <dbReference type="ARBA" id="ARBA00026190"/>
    </source>
</evidence>
<dbReference type="Gene3D" id="2.120.10.90">
    <property type="entry name" value="DNA gyrase/topoisomerase IV, subunit A, C-terminal"/>
    <property type="match status" value="1"/>
</dbReference>
<evidence type="ECO:0000256" key="4">
    <source>
        <dbReference type="ARBA" id="ARBA00012895"/>
    </source>
</evidence>
<feature type="active site" description="O-(5'-phospho-DNA)-tyrosine intermediate" evidence="15">
    <location>
        <position position="120"/>
    </location>
</feature>
<evidence type="ECO:0000256" key="15">
    <source>
        <dbReference type="PROSITE-ProRule" id="PRU01384"/>
    </source>
</evidence>
<comment type="catalytic activity">
    <reaction evidence="1 15">
        <text>ATP-dependent breakage, passage and rejoining of double-stranded DNA.</text>
        <dbReference type="EC" id="5.6.2.2"/>
    </reaction>
</comment>
<keyword evidence="9" id="KW-0651">Protein splicing</keyword>
<dbReference type="NCBIfam" id="TIGR01443">
    <property type="entry name" value="intein_Cterm"/>
    <property type="match status" value="1"/>
</dbReference>
<dbReference type="InterPro" id="IPR002205">
    <property type="entry name" value="Topo_IIA_dom_A"/>
</dbReference>
<evidence type="ECO:0000256" key="10">
    <source>
        <dbReference type="ARBA" id="ARBA00023029"/>
    </source>
</evidence>
<dbReference type="PROSITE" id="PS50818">
    <property type="entry name" value="INTEIN_C_TER"/>
    <property type="match status" value="1"/>
</dbReference>
<dbReference type="InterPro" id="IPR013760">
    <property type="entry name" value="Topo_IIA-like_dom_sf"/>
</dbReference>
<evidence type="ECO:0000313" key="19">
    <source>
        <dbReference type="Proteomes" id="UP000229247"/>
    </source>
</evidence>
<feature type="domain" description="Topo IIA-type catalytic" evidence="17">
    <location>
        <begin position="32"/>
        <end position="946"/>
    </location>
</feature>
<dbReference type="GO" id="GO:0004519">
    <property type="term" value="F:endonuclease activity"/>
    <property type="evidence" value="ECO:0007669"/>
    <property type="project" value="InterPro"/>
</dbReference>
<dbReference type="InterPro" id="IPR006141">
    <property type="entry name" value="Intein_N"/>
</dbReference>
<proteinExistence type="inferred from homology"/>
<dbReference type="SUPFAM" id="SSF56719">
    <property type="entry name" value="Type II DNA topoisomerase"/>
    <property type="match status" value="2"/>
</dbReference>
<dbReference type="AlphaFoldDB" id="A0A2M7D6S2"/>
<dbReference type="PANTHER" id="PTHR43493">
    <property type="entry name" value="DNA GYRASE/TOPOISOMERASE SUBUNIT A"/>
    <property type="match status" value="1"/>
</dbReference>
<dbReference type="InterPro" id="IPR013757">
    <property type="entry name" value="Topo_IIA_A_a_sf"/>
</dbReference>
<dbReference type="InterPro" id="IPR004860">
    <property type="entry name" value="LAGLIDADG_dom"/>
</dbReference>
<dbReference type="Pfam" id="PF03989">
    <property type="entry name" value="DNA_gyraseA_C"/>
    <property type="match status" value="6"/>
</dbReference>
<dbReference type="CDD" id="cd00081">
    <property type="entry name" value="Hint"/>
    <property type="match status" value="1"/>
</dbReference>
<dbReference type="SUPFAM" id="SSF101904">
    <property type="entry name" value="GyrA/ParC C-terminal domain-like"/>
    <property type="match status" value="1"/>
</dbReference>
<sequence length="1274" mass="143620">MEIGRVKPQEIIEEMQNSYLDYAMSVIVGRALPDVRDGLKPVHRRILYAMWDMGLRSTSKLRKSATVVGECLGKYHPHGDMAVYDTLVRLAQSFSMRYPLIQGQGNFGSLDGDSAAAMRYCVAGDTLIVTEKGLMPIKEISSDQNEDIKLKILSRNRNINIASKWFDSGNRQIIKITTKSGLSLKGSYNHPILIWSKNCLTGQPFFQWKLLKQIGIGDAAVIDRASDVLWPIAELLLKQYWPDHSDRRTEKKILPEKLSDDLAFILGLLVSEGTIKKTEIEFCNSDAELIKKFEESWKKVFPDCRLHKFFREPNSFGKKPYYTLEIHSRQVVEFLQNIGLTPVKSAQKEIPLLIAQSPKSVASSFLRACFEGDGSISFSEKMTELSYISTSEDLIKRMQIILLRFGIFSVRRFDKWRRTHKLYIRGLNNYRDFKEQVGFVCVSKTKKLNEAITRLHKNYSQSDFVPYLGEFVRSSFDKGNDYQSWEFAMKHNFDRYSNMEQNYSRVLTAVRPPYKIYTDAIFENLLYNNYLFDPVAKKETCGKEKVYSLRVDSDCHSFIGNGFINHNTECRLTALAEEMMQDIDRDTVNWVENYDGTRQEPTVLPSKLPQLLLNGSVGIAVGMATNIPPHNLSELVDGITYLIANPKAGVEDLMKFIKGPDFPTGGEIYDKQAIWQTYSTGKGAIVTRAVAEIVEDKKGLRQIIVSEIPYQVNKATLLETIADLVKDKKVDGIKDIRDESDKDGVRVVVDLKSEAYPQKVLNRLYKLTDLQRTFHVNLLALTEEGLQPHVQPLKAALENYVEHRYHVITRRTQFDLARAKERAHILEGLKKALDHIDQIIATIKKSADKEEAHGALCKKFKLSAAQATAILEMKLQTLAGLERKKIEDELKEKRRVIGELEELLKSPKKILGVIKSELAYLKEKYGDERRTKVFASPVGEFKEEDLIPEEECIITLTQGGYVKRMNPKNYRAQKRGGKGVSGITTREKDAVKHMAVVNSHDNLLFFTSAGRVFQTKAYEIPEASRVARGQALVNFLQLGPKEEVNALVALKENLKNRKKGNGANGAVTEENFLVMMTKDGIIKKTAAADFANVRRSGLMAITLDKGDELRWVKASSGLDEIILVTAKGQSIRFKEKDVRSMGRSAAGVWGIRLKKGDEVIGMDIIRFKEMKSGEKKELLVVMENGYGKKTELKQFKVQKRGGSGIKAAQVTAKTGAIVVAKALEGNEEDIIAISRQGQVIRTAIGSISLLGRATQGVRIMKLEAGDKIASVTSL</sequence>
<dbReference type="SMART" id="SM00434">
    <property type="entry name" value="TOP4c"/>
    <property type="match status" value="1"/>
</dbReference>
<dbReference type="InterPro" id="IPR050220">
    <property type="entry name" value="Type_II_DNA_Topoisomerases"/>
</dbReference>
<reference evidence="19" key="1">
    <citation type="submission" date="2017-09" db="EMBL/GenBank/DDBJ databases">
        <title>Depth-based differentiation of microbial function through sediment-hosted aquifers and enrichment of novel symbionts in the deep terrestrial subsurface.</title>
        <authorList>
            <person name="Probst A.J."/>
            <person name="Ladd B."/>
            <person name="Jarett J.K."/>
            <person name="Geller-Mcgrath D.E."/>
            <person name="Sieber C.M.K."/>
            <person name="Emerson J.B."/>
            <person name="Anantharaman K."/>
            <person name="Thomas B.C."/>
            <person name="Malmstrom R."/>
            <person name="Stieglmeier M."/>
            <person name="Klingl A."/>
            <person name="Woyke T."/>
            <person name="Ryan C.M."/>
            <person name="Banfield J.F."/>
        </authorList>
    </citation>
    <scope>NUCLEOTIDE SEQUENCE [LARGE SCALE GENOMIC DNA]</scope>
</reference>
<evidence type="ECO:0000256" key="11">
    <source>
        <dbReference type="ARBA" id="ARBA00023125"/>
    </source>
</evidence>
<dbReference type="GO" id="GO:0005524">
    <property type="term" value="F:ATP binding"/>
    <property type="evidence" value="ECO:0007669"/>
    <property type="project" value="UniProtKB-KW"/>
</dbReference>
<keyword evidence="11 15" id="KW-0238">DNA-binding</keyword>
<evidence type="ECO:0000256" key="9">
    <source>
        <dbReference type="ARBA" id="ARBA00023000"/>
    </source>
</evidence>
<dbReference type="SMART" id="SM00305">
    <property type="entry name" value="HintC"/>
    <property type="match status" value="1"/>
</dbReference>
<keyword evidence="6" id="KW-0547">Nucleotide-binding</keyword>
<dbReference type="GO" id="GO:0003918">
    <property type="term" value="F:DNA topoisomerase type II (double strand cut, ATP-hydrolyzing) activity"/>
    <property type="evidence" value="ECO:0007669"/>
    <property type="project" value="UniProtKB-EC"/>
</dbReference>
<dbReference type="PRINTS" id="PR00379">
    <property type="entry name" value="INTEIN"/>
</dbReference>
<dbReference type="PROSITE" id="PS52040">
    <property type="entry name" value="TOPO_IIA"/>
    <property type="match status" value="1"/>
</dbReference>
<dbReference type="InterPro" id="IPR013758">
    <property type="entry name" value="Topo_IIA_A/C_ab"/>
</dbReference>
<dbReference type="InterPro" id="IPR035516">
    <property type="entry name" value="Gyrase/topoIV_suA_C"/>
</dbReference>
<evidence type="ECO:0000256" key="7">
    <source>
        <dbReference type="ARBA" id="ARBA00022813"/>
    </source>
</evidence>
<dbReference type="SUPFAM" id="SSF51294">
    <property type="entry name" value="Hedgehog/intein (Hint) domain"/>
    <property type="match status" value="1"/>
</dbReference>
<evidence type="ECO:0000256" key="8">
    <source>
        <dbReference type="ARBA" id="ARBA00022840"/>
    </source>
</evidence>
<dbReference type="NCBIfam" id="TIGR01445">
    <property type="entry name" value="intein_Nterm"/>
    <property type="match status" value="1"/>
</dbReference>
<evidence type="ECO:0000256" key="5">
    <source>
        <dbReference type="ARBA" id="ARBA00022490"/>
    </source>
</evidence>
<comment type="caution">
    <text evidence="18">The sequence shown here is derived from an EMBL/GenBank/DDBJ whole genome shotgun (WGS) entry which is preliminary data.</text>
</comment>
<dbReference type="GO" id="GO:0009330">
    <property type="term" value="C:DNA topoisomerase type II (double strand cut, ATP-hydrolyzing) complex"/>
    <property type="evidence" value="ECO:0007669"/>
    <property type="project" value="TreeGrafter"/>
</dbReference>
<dbReference type="InterPro" id="IPR030934">
    <property type="entry name" value="Intein_C"/>
</dbReference>
<dbReference type="Gene3D" id="3.10.28.10">
    <property type="entry name" value="Homing endonucleases"/>
    <property type="match status" value="1"/>
</dbReference>
<gene>
    <name evidence="18" type="ORF">COS30_00490</name>
</gene>
<comment type="function">
    <text evidence="2">A type II topoisomerase that negatively supercoils closed circular double-stranded (ds) DNA in an ATP-dependent manner to modulate DNA topology and maintain chromosomes in an underwound state. Negative supercoiling favors strand separation, and DNA replication, transcription, recombination and repair, all of which involve strand separation. Also able to catalyze the interconversion of other topological isomers of dsDNA rings, including catenanes and knotted rings. Type II topoisomerases break and join 2 DNA strands simultaneously in an ATP-dependent manner.</text>
</comment>
<keyword evidence="10 15" id="KW-0799">Topoisomerase</keyword>
<dbReference type="Pfam" id="PF14528">
    <property type="entry name" value="LAGLIDADG_3"/>
    <property type="match status" value="2"/>
</dbReference>
<keyword evidence="8" id="KW-0067">ATP-binding</keyword>
<dbReference type="Pfam" id="PF00521">
    <property type="entry name" value="DNA_topoisoIV"/>
    <property type="match status" value="2"/>
</dbReference>
<feature type="domain" description="DOD-type homing endonuclease" evidence="16">
    <location>
        <begin position="265"/>
        <end position="407"/>
    </location>
</feature>
<evidence type="ECO:0000259" key="17">
    <source>
        <dbReference type="PROSITE" id="PS52040"/>
    </source>
</evidence>
<dbReference type="EMBL" id="PEUE01000012">
    <property type="protein sequence ID" value="PIV38729.1"/>
    <property type="molecule type" value="Genomic_DNA"/>
</dbReference>
<dbReference type="FunFam" id="1.10.268.10:FF:000001">
    <property type="entry name" value="DNA gyrase subunit A"/>
    <property type="match status" value="1"/>
</dbReference>
<evidence type="ECO:0000256" key="1">
    <source>
        <dbReference type="ARBA" id="ARBA00000185"/>
    </source>
</evidence>
<comment type="similarity">
    <text evidence="3">Belongs to the type II topoisomerase GyrA/ParC subunit family.</text>
</comment>
<evidence type="ECO:0000256" key="2">
    <source>
        <dbReference type="ARBA" id="ARBA00001978"/>
    </source>
</evidence>
<dbReference type="GO" id="GO:0006265">
    <property type="term" value="P:DNA topological change"/>
    <property type="evidence" value="ECO:0007669"/>
    <property type="project" value="UniProtKB-UniRule"/>
</dbReference>
<dbReference type="FunFam" id="3.30.1360.40:FF:000002">
    <property type="entry name" value="DNA gyrase subunit A"/>
    <property type="match status" value="1"/>
</dbReference>
<keyword evidence="5" id="KW-0963">Cytoplasm</keyword>
<evidence type="ECO:0000313" key="18">
    <source>
        <dbReference type="EMBL" id="PIV38729.1"/>
    </source>
</evidence>
<dbReference type="Gene3D" id="3.90.199.10">
    <property type="entry name" value="Topoisomerase II, domain 5"/>
    <property type="match status" value="2"/>
</dbReference>
<name>A0A2M7D6S2_9BACT</name>